<reference evidence="2" key="2">
    <citation type="submission" date="2015-01" db="EMBL/GenBank/DDBJ databases">
        <title>Evolutionary Origins and Diversification of the Mycorrhizal Mutualists.</title>
        <authorList>
            <consortium name="DOE Joint Genome Institute"/>
            <consortium name="Mycorrhizal Genomics Consortium"/>
            <person name="Kohler A."/>
            <person name="Kuo A."/>
            <person name="Nagy L.G."/>
            <person name="Floudas D."/>
            <person name="Copeland A."/>
            <person name="Barry K.W."/>
            <person name="Cichocki N."/>
            <person name="Veneault-Fourrey C."/>
            <person name="LaButti K."/>
            <person name="Lindquist E.A."/>
            <person name="Lipzen A."/>
            <person name="Lundell T."/>
            <person name="Morin E."/>
            <person name="Murat C."/>
            <person name="Riley R."/>
            <person name="Ohm R."/>
            <person name="Sun H."/>
            <person name="Tunlid A."/>
            <person name="Henrissat B."/>
            <person name="Grigoriev I.V."/>
            <person name="Hibbett D.S."/>
            <person name="Martin F."/>
        </authorList>
    </citation>
    <scope>NUCLEOTIDE SEQUENCE [LARGE SCALE GENOMIC DNA]</scope>
    <source>
        <strain evidence="2">MAFF 305830</strain>
    </source>
</reference>
<organism evidence="1 2">
    <name type="scientific">Serendipita vermifera MAFF 305830</name>
    <dbReference type="NCBI Taxonomy" id="933852"/>
    <lineage>
        <taxon>Eukaryota</taxon>
        <taxon>Fungi</taxon>
        <taxon>Dikarya</taxon>
        <taxon>Basidiomycota</taxon>
        <taxon>Agaricomycotina</taxon>
        <taxon>Agaricomycetes</taxon>
        <taxon>Sebacinales</taxon>
        <taxon>Serendipitaceae</taxon>
        <taxon>Serendipita</taxon>
    </lineage>
</organism>
<dbReference type="EMBL" id="KN824320">
    <property type="protein sequence ID" value="KIM24794.1"/>
    <property type="molecule type" value="Genomic_DNA"/>
</dbReference>
<evidence type="ECO:0000313" key="1">
    <source>
        <dbReference type="EMBL" id="KIM24794.1"/>
    </source>
</evidence>
<reference evidence="1 2" key="1">
    <citation type="submission" date="2014-04" db="EMBL/GenBank/DDBJ databases">
        <authorList>
            <consortium name="DOE Joint Genome Institute"/>
            <person name="Kuo A."/>
            <person name="Zuccaro A."/>
            <person name="Kohler A."/>
            <person name="Nagy L.G."/>
            <person name="Floudas D."/>
            <person name="Copeland A."/>
            <person name="Barry K.W."/>
            <person name="Cichocki N."/>
            <person name="Veneault-Fourrey C."/>
            <person name="LaButti K."/>
            <person name="Lindquist E.A."/>
            <person name="Lipzen A."/>
            <person name="Lundell T."/>
            <person name="Morin E."/>
            <person name="Murat C."/>
            <person name="Sun H."/>
            <person name="Tunlid A."/>
            <person name="Henrissat B."/>
            <person name="Grigoriev I.V."/>
            <person name="Hibbett D.S."/>
            <person name="Martin F."/>
            <person name="Nordberg H.P."/>
            <person name="Cantor M.N."/>
            <person name="Hua S.X."/>
        </authorList>
    </citation>
    <scope>NUCLEOTIDE SEQUENCE [LARGE SCALE GENOMIC DNA]</scope>
    <source>
        <strain evidence="1 2">MAFF 305830</strain>
    </source>
</reference>
<sequence>MTTSSAIERTPVEIWTQILETVLMSGILPYITFIRGARPFFTFAGKASRFEEVDKTRNVPTSQDFRNIRSVSKSWKEVIDPLGYVFKACVLPEDLKPSEEGVKAHIAILVANFNVFGRRSQPTDATTFANHLVSNPKVLQIKLNEHHNDYDQEDLFPILLEHSANLRALTSLELEVKPYHDGIASSLSGHFPRLTYLDIRIRLDREETSILDLQNLRLPELTGLRWDTDRWSLFDRAFPSWELPSLQAVILAANGGCYADSNPTSASLRSFFRKFGRKITHACFYVCAELPNGPNESILWQSVPSLEEIITHPAVEFNGPAPLGSKLTRITVTEYGERCMNWLATTLDLAFDPRRCGPRETVRACWFPQEKNSITICLEHPRGLGAIYDPPSNSQDPPYADEFFDFCQVRGWNLENGTGMPWDRTSIIPLKPSARNNVEFHPFFD</sequence>
<dbReference type="AlphaFoldDB" id="A0A0C3AXT9"/>
<name>A0A0C3AXT9_SERVB</name>
<evidence type="ECO:0000313" key="2">
    <source>
        <dbReference type="Proteomes" id="UP000054097"/>
    </source>
</evidence>
<dbReference type="Proteomes" id="UP000054097">
    <property type="component" value="Unassembled WGS sequence"/>
</dbReference>
<dbReference type="HOGENOM" id="CLU_615630_0_0_1"/>
<dbReference type="OrthoDB" id="10513574at2759"/>
<gene>
    <name evidence="1" type="ORF">M408DRAFT_229205</name>
</gene>
<keyword evidence="2" id="KW-1185">Reference proteome</keyword>
<accession>A0A0C3AXT9</accession>
<proteinExistence type="predicted"/>
<protein>
    <submittedName>
        <fullName evidence="1">Uncharacterized protein</fullName>
    </submittedName>
</protein>